<comment type="caution">
    <text evidence="4">The sequence shown here is derived from an EMBL/GenBank/DDBJ whole genome shotgun (WGS) entry which is preliminary data.</text>
</comment>
<evidence type="ECO:0000313" key="5">
    <source>
        <dbReference type="Proteomes" id="UP000239907"/>
    </source>
</evidence>
<protein>
    <submittedName>
        <fullName evidence="4">Band 7/Mec-2 family protein</fullName>
    </submittedName>
</protein>
<dbReference type="PANTHER" id="PTHR43327:SF10">
    <property type="entry name" value="STOMATIN-LIKE PROTEIN 2, MITOCHONDRIAL"/>
    <property type="match status" value="1"/>
</dbReference>
<evidence type="ECO:0000256" key="1">
    <source>
        <dbReference type="ARBA" id="ARBA00004167"/>
    </source>
</evidence>
<sequence>MGLIYTVPQNHVVVIERLGKYARLQRSGLSFRIPILEQIKEVGATWGSQANKRGYFVELSEQTYDTPPRQCLTKDNANVTTNAVISYRITDPVKAIYEVDNLPVAIENAALNALRAVVGNLDLDEAVSRRQELNDLIASQLSELGKKWGVHFLRVEVQQFDADEQTLAIMRQQLDAERGRRAAIAEAEGKAKAAVTIATAEAEAAQIRATGQAAAIRIMAAADAEYAQSLTQALGAKSGADVVLAQKYIAGFEVITQNPAEKVYLPTDFKGIISTGA</sequence>
<dbReference type="FunFam" id="3.30.479.30:FF:000004">
    <property type="entry name" value="Putative membrane protease family, stomatin"/>
    <property type="match status" value="1"/>
</dbReference>
<comment type="subcellular location">
    <subcellularLocation>
        <location evidence="1">Membrane</location>
        <topology evidence="1">Single-pass membrane protein</topology>
    </subcellularLocation>
</comment>
<dbReference type="Gene3D" id="3.30.479.30">
    <property type="entry name" value="Band 7 domain"/>
    <property type="match status" value="1"/>
</dbReference>
<dbReference type="GO" id="GO:0098552">
    <property type="term" value="C:side of membrane"/>
    <property type="evidence" value="ECO:0007669"/>
    <property type="project" value="UniProtKB-ARBA"/>
</dbReference>
<dbReference type="InterPro" id="IPR036013">
    <property type="entry name" value="Band_7/SPFH_dom_sf"/>
</dbReference>
<dbReference type="InterPro" id="IPR050710">
    <property type="entry name" value="Band7/mec-2_domain"/>
</dbReference>
<dbReference type="InterPro" id="IPR001107">
    <property type="entry name" value="Band_7"/>
</dbReference>
<dbReference type="SUPFAM" id="SSF117892">
    <property type="entry name" value="Band 7/SPFH domain"/>
    <property type="match status" value="1"/>
</dbReference>
<evidence type="ECO:0000259" key="3">
    <source>
        <dbReference type="SMART" id="SM00244"/>
    </source>
</evidence>
<accession>A0A2S7TYV1</accession>
<dbReference type="SMART" id="SM00244">
    <property type="entry name" value="PHB"/>
    <property type="match status" value="1"/>
</dbReference>
<evidence type="ECO:0000313" key="4">
    <source>
        <dbReference type="EMBL" id="PQJ27437.1"/>
    </source>
</evidence>
<dbReference type="OrthoDB" id="9809197at2"/>
<gene>
    <name evidence="4" type="ORF">BSZ32_02285</name>
</gene>
<comment type="similarity">
    <text evidence="2">Belongs to the band 7/mec-2 family.</text>
</comment>
<dbReference type="CDD" id="cd08829">
    <property type="entry name" value="SPFH_paraslipin"/>
    <property type="match status" value="1"/>
</dbReference>
<dbReference type="AlphaFoldDB" id="A0A2S7TYV1"/>
<name>A0A2S7TYV1_9BACT</name>
<dbReference type="RefSeq" id="WP_105041924.1">
    <property type="nucleotide sequence ID" value="NZ_MQWA01000001.1"/>
</dbReference>
<dbReference type="PANTHER" id="PTHR43327">
    <property type="entry name" value="STOMATIN-LIKE PROTEIN 2, MITOCHONDRIAL"/>
    <property type="match status" value="1"/>
</dbReference>
<proteinExistence type="inferred from homology"/>
<feature type="domain" description="Band 7" evidence="3">
    <location>
        <begin position="2"/>
        <end position="174"/>
    </location>
</feature>
<dbReference type="EMBL" id="MQWA01000001">
    <property type="protein sequence ID" value="PQJ27437.1"/>
    <property type="molecule type" value="Genomic_DNA"/>
</dbReference>
<reference evidence="4 5" key="1">
    <citation type="submission" date="2016-12" db="EMBL/GenBank/DDBJ databases">
        <title>Study of bacterial adaptation to deep sea.</title>
        <authorList>
            <person name="Song J."/>
            <person name="Yoshizawa S."/>
            <person name="Kogure K."/>
        </authorList>
    </citation>
    <scope>NUCLEOTIDE SEQUENCE [LARGE SCALE GENOMIC DNA]</scope>
    <source>
        <strain evidence="4 5">SAORIC-165</strain>
    </source>
</reference>
<organism evidence="4 5">
    <name type="scientific">Rubritalea profundi</name>
    <dbReference type="NCBI Taxonomy" id="1658618"/>
    <lineage>
        <taxon>Bacteria</taxon>
        <taxon>Pseudomonadati</taxon>
        <taxon>Verrucomicrobiota</taxon>
        <taxon>Verrucomicrobiia</taxon>
        <taxon>Verrucomicrobiales</taxon>
        <taxon>Rubritaleaceae</taxon>
        <taxon>Rubritalea</taxon>
    </lineage>
</organism>
<dbReference type="Proteomes" id="UP000239907">
    <property type="component" value="Unassembled WGS sequence"/>
</dbReference>
<dbReference type="Pfam" id="PF01145">
    <property type="entry name" value="Band_7"/>
    <property type="match status" value="1"/>
</dbReference>
<keyword evidence="5" id="KW-1185">Reference proteome</keyword>
<dbReference type="GO" id="GO:0005886">
    <property type="term" value="C:plasma membrane"/>
    <property type="evidence" value="ECO:0007669"/>
    <property type="project" value="UniProtKB-ARBA"/>
</dbReference>
<evidence type="ECO:0000256" key="2">
    <source>
        <dbReference type="ARBA" id="ARBA00008164"/>
    </source>
</evidence>